<evidence type="ECO:0000313" key="1">
    <source>
        <dbReference type="EMBL" id="CAE0624215.1"/>
    </source>
</evidence>
<organism evidence="1">
    <name type="scientific">Heterosigma akashiwo</name>
    <name type="common">Chromophytic alga</name>
    <name type="synonym">Heterosigma carterae</name>
    <dbReference type="NCBI Taxonomy" id="2829"/>
    <lineage>
        <taxon>Eukaryota</taxon>
        <taxon>Sar</taxon>
        <taxon>Stramenopiles</taxon>
        <taxon>Ochrophyta</taxon>
        <taxon>Raphidophyceae</taxon>
        <taxon>Chattonellales</taxon>
        <taxon>Chattonellaceae</taxon>
        <taxon>Heterosigma</taxon>
    </lineage>
</organism>
<gene>
    <name evidence="1" type="ORF">HAKA00212_LOCUS2881</name>
</gene>
<sequence length="348" mass="38208">MTNGVGKLLQVPCSTSINDTAQTFTVDVVFQLSSALFGGSSQKYIPSTALNGIRYVLTLDSVLNTYQNYHGLEKLPEVSITDPTFFYSVVKVDPMIDVGLLTSARGRDGLIRVHTQRWSMFAHTLNSSDNSFSDEYIIPIRVSSLKGVYFGFTTDKTTAKGTIGDSTIKTDGHDTDSIGNMKTSWMHNGLSEYQFFMDGMPNPSTPVRVGRAQVGHQNYQTTGFGRGEHMTELCRALHINQKSADGTFLSLLNGSPDGESGHLSRNMLFGGEFESFASRSSVIESGTNTLNSNLSLRMTFTKGNSWDPADSGTPDATFADKYKNLRVYCLYDCFILMDPSTGSIRVEI</sequence>
<proteinExistence type="predicted"/>
<accession>A0A7S3XMB8</accession>
<dbReference type="EMBL" id="HBIU01007458">
    <property type="protein sequence ID" value="CAE0624215.1"/>
    <property type="molecule type" value="Transcribed_RNA"/>
</dbReference>
<reference evidence="1" key="1">
    <citation type="submission" date="2021-01" db="EMBL/GenBank/DDBJ databases">
        <authorList>
            <person name="Corre E."/>
            <person name="Pelletier E."/>
            <person name="Niang G."/>
            <person name="Scheremetjew M."/>
            <person name="Finn R."/>
            <person name="Kale V."/>
            <person name="Holt S."/>
            <person name="Cochrane G."/>
            <person name="Meng A."/>
            <person name="Brown T."/>
            <person name="Cohen L."/>
        </authorList>
    </citation>
    <scope>NUCLEOTIDE SEQUENCE</scope>
    <source>
        <strain evidence="1">CCMP3107</strain>
    </source>
</reference>
<name>A0A7S3XMB8_HETAK</name>
<protein>
    <submittedName>
        <fullName evidence="1">Uncharacterized protein</fullName>
    </submittedName>
</protein>
<dbReference type="AlphaFoldDB" id="A0A7S3XMB8"/>